<dbReference type="InterPro" id="IPR045321">
    <property type="entry name" value="Cts1-like"/>
</dbReference>
<reference evidence="13 14" key="1">
    <citation type="submission" date="2014-04" db="EMBL/GenBank/DDBJ databases">
        <authorList>
            <consortium name="DOE Joint Genome Institute"/>
            <person name="Kuo A."/>
            <person name="Gay G."/>
            <person name="Dore J."/>
            <person name="Kohler A."/>
            <person name="Nagy L.G."/>
            <person name="Floudas D."/>
            <person name="Copeland A."/>
            <person name="Barry K.W."/>
            <person name="Cichocki N."/>
            <person name="Veneault-Fourrey C."/>
            <person name="LaButti K."/>
            <person name="Lindquist E.A."/>
            <person name="Lipzen A."/>
            <person name="Lundell T."/>
            <person name="Morin E."/>
            <person name="Murat C."/>
            <person name="Sun H."/>
            <person name="Tunlid A."/>
            <person name="Henrissat B."/>
            <person name="Grigoriev I.V."/>
            <person name="Hibbett D.S."/>
            <person name="Martin F."/>
            <person name="Nordberg H.P."/>
            <person name="Cantor M.N."/>
            <person name="Hua S.X."/>
        </authorList>
    </citation>
    <scope>NUCLEOTIDE SEQUENCE [LARGE SCALE GENOMIC DNA]</scope>
    <source>
        <strain evidence="14">h7</strain>
    </source>
</reference>
<evidence type="ECO:0000256" key="7">
    <source>
        <dbReference type="ARBA" id="ARBA00023295"/>
    </source>
</evidence>
<evidence type="ECO:0000256" key="6">
    <source>
        <dbReference type="ARBA" id="ARBA00023277"/>
    </source>
</evidence>
<keyword evidence="6" id="KW-0119">Carbohydrate metabolism</keyword>
<dbReference type="PANTHER" id="PTHR45708:SF49">
    <property type="entry name" value="ENDOCHITINASE"/>
    <property type="match status" value="1"/>
</dbReference>
<evidence type="ECO:0000256" key="10">
    <source>
        <dbReference type="RuleBase" id="RU004453"/>
    </source>
</evidence>
<feature type="domain" description="GH18" evidence="12">
    <location>
        <begin position="83"/>
        <end position="372"/>
    </location>
</feature>
<dbReference type="Proteomes" id="UP000053424">
    <property type="component" value="Unassembled WGS sequence"/>
</dbReference>
<name>A0A0C2Z584_HEBCY</name>
<dbReference type="PROSITE" id="PS01095">
    <property type="entry name" value="GH18_1"/>
    <property type="match status" value="1"/>
</dbReference>
<dbReference type="AlphaFoldDB" id="A0A0C2Z584"/>
<keyword evidence="8" id="KW-0624">Polysaccharide degradation</keyword>
<dbReference type="EC" id="3.2.1.14" evidence="2"/>
<dbReference type="Gene3D" id="3.20.20.80">
    <property type="entry name" value="Glycosidases"/>
    <property type="match status" value="1"/>
</dbReference>
<feature type="compositionally biased region" description="Low complexity" evidence="11">
    <location>
        <begin position="390"/>
        <end position="407"/>
    </location>
</feature>
<evidence type="ECO:0000256" key="2">
    <source>
        <dbReference type="ARBA" id="ARBA00012729"/>
    </source>
</evidence>
<dbReference type="GO" id="GO:0008843">
    <property type="term" value="F:endochitinase activity"/>
    <property type="evidence" value="ECO:0007669"/>
    <property type="project" value="UniProtKB-EC"/>
</dbReference>
<dbReference type="InterPro" id="IPR017853">
    <property type="entry name" value="GH"/>
</dbReference>
<dbReference type="STRING" id="686832.A0A0C2Z584"/>
<organism evidence="13 14">
    <name type="scientific">Hebeloma cylindrosporum</name>
    <dbReference type="NCBI Taxonomy" id="76867"/>
    <lineage>
        <taxon>Eukaryota</taxon>
        <taxon>Fungi</taxon>
        <taxon>Dikarya</taxon>
        <taxon>Basidiomycota</taxon>
        <taxon>Agaricomycotina</taxon>
        <taxon>Agaricomycetes</taxon>
        <taxon>Agaricomycetidae</taxon>
        <taxon>Agaricales</taxon>
        <taxon>Agaricineae</taxon>
        <taxon>Hymenogastraceae</taxon>
        <taxon>Hebeloma</taxon>
    </lineage>
</organism>
<dbReference type="SUPFAM" id="SSF51445">
    <property type="entry name" value="(Trans)glycosidases"/>
    <property type="match status" value="1"/>
</dbReference>
<dbReference type="OrthoDB" id="6020543at2759"/>
<sequence length="452" mass="49336">MAKYTISPASFRRIYPRHDQKLPHNHDRPLCSRSIDRIFLTCQSTEGLPLYFKDVSPWTSLILAVCLALCANEVGAFSSDRNDNMAVYWGQDSAGHQQRLGFYCDDDTIDAIPLAFLYIFFGKGGEPVMDFSNICSQGTGNFKGTDLADCSFMASDIQKCQKKGKILTLSLGGAIANVGFSSDAQAAGFAKTIWDMFLGGNGPMRPFGNAVLDGVDLDIENGSAAHYSTFVNALRSLAKNSRKRYYVTAAPQCPFPDAQIGNALNNAFFDAVYVQFYNNFCEVSVPSEFNMATWDRWAKTRSPNKNIKVYLGAPASQGAAGNGYVSSQNLINVVRTSQKKYSSFGGVMLWDADSAYTNGRYHVLVKNGIRNRSGSPGDPTSPNPDPTEDPATALPGTPTTPNSPSGPDQTDIPDPRYSGRVKPPATAFAKRSEPTTLSMDSPGKRFSRFFKF</sequence>
<feature type="region of interest" description="Disordered" evidence="11">
    <location>
        <begin position="367"/>
        <end position="443"/>
    </location>
</feature>
<dbReference type="HOGENOM" id="CLU_007818_1_2_1"/>
<keyword evidence="14" id="KW-1185">Reference proteome</keyword>
<proteinExistence type="inferred from homology"/>
<comment type="similarity">
    <text evidence="10">Belongs to the glycosyl hydrolase 18 family.</text>
</comment>
<keyword evidence="7 9" id="KW-0326">Glycosidase</keyword>
<dbReference type="InterPro" id="IPR050542">
    <property type="entry name" value="Glycosyl_Hydrlase18_Chitinase"/>
</dbReference>
<gene>
    <name evidence="13" type="ORF">M413DRAFT_229531</name>
</gene>
<dbReference type="InterPro" id="IPR001223">
    <property type="entry name" value="Glyco_hydro18_cat"/>
</dbReference>
<dbReference type="Pfam" id="PF00704">
    <property type="entry name" value="Glyco_hydro_18"/>
    <property type="match status" value="1"/>
</dbReference>
<dbReference type="GO" id="GO:0006032">
    <property type="term" value="P:chitin catabolic process"/>
    <property type="evidence" value="ECO:0007669"/>
    <property type="project" value="UniProtKB-KW"/>
</dbReference>
<evidence type="ECO:0000256" key="9">
    <source>
        <dbReference type="RuleBase" id="RU000489"/>
    </source>
</evidence>
<protein>
    <recommendedName>
        <fullName evidence="2">chitinase</fullName>
        <ecNumber evidence="2">3.2.1.14</ecNumber>
    </recommendedName>
</protein>
<evidence type="ECO:0000313" key="13">
    <source>
        <dbReference type="EMBL" id="KIM48367.1"/>
    </source>
</evidence>
<dbReference type="InterPro" id="IPR001579">
    <property type="entry name" value="Glyco_hydro_18_chit_AS"/>
</dbReference>
<dbReference type="PANTHER" id="PTHR45708">
    <property type="entry name" value="ENDOCHITINASE"/>
    <property type="match status" value="1"/>
</dbReference>
<keyword evidence="5" id="KW-0146">Chitin degradation</keyword>
<dbReference type="GO" id="GO:0005576">
    <property type="term" value="C:extracellular region"/>
    <property type="evidence" value="ECO:0007669"/>
    <property type="project" value="TreeGrafter"/>
</dbReference>
<evidence type="ECO:0000259" key="12">
    <source>
        <dbReference type="PROSITE" id="PS51910"/>
    </source>
</evidence>
<evidence type="ECO:0000313" key="14">
    <source>
        <dbReference type="Proteomes" id="UP000053424"/>
    </source>
</evidence>
<comment type="catalytic activity">
    <reaction evidence="1">
        <text>Random endo-hydrolysis of N-acetyl-beta-D-glucosaminide (1-&gt;4)-beta-linkages in chitin and chitodextrins.</text>
        <dbReference type="EC" id="3.2.1.14"/>
    </reaction>
</comment>
<evidence type="ECO:0000256" key="8">
    <source>
        <dbReference type="ARBA" id="ARBA00023326"/>
    </source>
</evidence>
<dbReference type="GO" id="GO:0000272">
    <property type="term" value="P:polysaccharide catabolic process"/>
    <property type="evidence" value="ECO:0007669"/>
    <property type="project" value="UniProtKB-KW"/>
</dbReference>
<evidence type="ECO:0000256" key="11">
    <source>
        <dbReference type="SAM" id="MobiDB-lite"/>
    </source>
</evidence>
<keyword evidence="4 9" id="KW-0378">Hydrolase</keyword>
<dbReference type="GO" id="GO:0008061">
    <property type="term" value="F:chitin binding"/>
    <property type="evidence" value="ECO:0007669"/>
    <property type="project" value="UniProtKB-KW"/>
</dbReference>
<dbReference type="CDD" id="cd02877">
    <property type="entry name" value="GH18_hevamine_XipI_class_III"/>
    <property type="match status" value="1"/>
</dbReference>
<keyword evidence="3" id="KW-0147">Chitin-binding</keyword>
<dbReference type="EMBL" id="KN831769">
    <property type="protein sequence ID" value="KIM48367.1"/>
    <property type="molecule type" value="Genomic_DNA"/>
</dbReference>
<reference evidence="14" key="2">
    <citation type="submission" date="2015-01" db="EMBL/GenBank/DDBJ databases">
        <title>Evolutionary Origins and Diversification of the Mycorrhizal Mutualists.</title>
        <authorList>
            <consortium name="DOE Joint Genome Institute"/>
            <consortium name="Mycorrhizal Genomics Consortium"/>
            <person name="Kohler A."/>
            <person name="Kuo A."/>
            <person name="Nagy L.G."/>
            <person name="Floudas D."/>
            <person name="Copeland A."/>
            <person name="Barry K.W."/>
            <person name="Cichocki N."/>
            <person name="Veneault-Fourrey C."/>
            <person name="LaButti K."/>
            <person name="Lindquist E.A."/>
            <person name="Lipzen A."/>
            <person name="Lundell T."/>
            <person name="Morin E."/>
            <person name="Murat C."/>
            <person name="Riley R."/>
            <person name="Ohm R."/>
            <person name="Sun H."/>
            <person name="Tunlid A."/>
            <person name="Henrissat B."/>
            <person name="Grigoriev I.V."/>
            <person name="Hibbett D.S."/>
            <person name="Martin F."/>
        </authorList>
    </citation>
    <scope>NUCLEOTIDE SEQUENCE [LARGE SCALE GENOMIC DNA]</scope>
    <source>
        <strain evidence="14">h7</strain>
    </source>
</reference>
<evidence type="ECO:0000256" key="5">
    <source>
        <dbReference type="ARBA" id="ARBA00023024"/>
    </source>
</evidence>
<evidence type="ECO:0000256" key="3">
    <source>
        <dbReference type="ARBA" id="ARBA00022669"/>
    </source>
</evidence>
<dbReference type="PROSITE" id="PS51910">
    <property type="entry name" value="GH18_2"/>
    <property type="match status" value="1"/>
</dbReference>
<evidence type="ECO:0000256" key="4">
    <source>
        <dbReference type="ARBA" id="ARBA00022801"/>
    </source>
</evidence>
<evidence type="ECO:0000256" key="1">
    <source>
        <dbReference type="ARBA" id="ARBA00000822"/>
    </source>
</evidence>
<accession>A0A0C2Z584</accession>